<dbReference type="RefSeq" id="WP_289162367.1">
    <property type="nucleotide sequence ID" value="NZ_JASZZN010000003.1"/>
</dbReference>
<keyword evidence="2" id="KW-1185">Reference proteome</keyword>
<accession>A0ABT7PDX0</accession>
<evidence type="ECO:0000313" key="1">
    <source>
        <dbReference type="EMBL" id="MDM4014687.1"/>
    </source>
</evidence>
<sequence length="98" mass="11367">MNRRKHNQPPKPVSRMTLVEYSDHQKILAGHDNATGTEVYVLRKTDGGEWELYQIEVSELDQSLRSFLLAEESEHDELHKAILATMGKPKRKRKRVAK</sequence>
<dbReference type="Proteomes" id="UP001239462">
    <property type="component" value="Unassembled WGS sequence"/>
</dbReference>
<comment type="caution">
    <text evidence="1">The sequence shown here is derived from an EMBL/GenBank/DDBJ whole genome shotgun (WGS) entry which is preliminary data.</text>
</comment>
<gene>
    <name evidence="1" type="ORF">QTN89_04535</name>
</gene>
<protein>
    <submittedName>
        <fullName evidence="1">Uncharacterized protein</fullName>
    </submittedName>
</protein>
<evidence type="ECO:0000313" key="2">
    <source>
        <dbReference type="Proteomes" id="UP001239462"/>
    </source>
</evidence>
<organism evidence="1 2">
    <name type="scientific">Roseiconus lacunae</name>
    <dbReference type="NCBI Taxonomy" id="2605694"/>
    <lineage>
        <taxon>Bacteria</taxon>
        <taxon>Pseudomonadati</taxon>
        <taxon>Planctomycetota</taxon>
        <taxon>Planctomycetia</taxon>
        <taxon>Pirellulales</taxon>
        <taxon>Pirellulaceae</taxon>
        <taxon>Roseiconus</taxon>
    </lineage>
</organism>
<reference evidence="1 2" key="1">
    <citation type="submission" date="2023-06" db="EMBL/GenBank/DDBJ databases">
        <title>Roseiconus lacunae JC819 isolated from Gulf of Mannar region, Tamil Nadu.</title>
        <authorList>
            <person name="Pk S."/>
            <person name="Ch S."/>
            <person name="Ch V.R."/>
        </authorList>
    </citation>
    <scope>NUCLEOTIDE SEQUENCE [LARGE SCALE GENOMIC DNA]</scope>
    <source>
        <strain evidence="1 2">JC819</strain>
    </source>
</reference>
<dbReference type="EMBL" id="JASZZN010000003">
    <property type="protein sequence ID" value="MDM4014687.1"/>
    <property type="molecule type" value="Genomic_DNA"/>
</dbReference>
<name>A0ABT7PDX0_9BACT</name>
<proteinExistence type="predicted"/>